<sequence>MTINAERIKLQTTRSPIWLILTVVVVGLGFAAIQAAALGPHGVLQPQRAAIGVSVFGVPVLMTLSAMAVTGEYRSGMIRTTFLATPRRAWALTAKAIVMAAVSAVVTGVMVVVAVLFAASVLDEPQRAPLSLASIEVWRSVAAMSLYAALGAVLAVGLGGLLRHTAAVVAVVLLMPFVVEPVLGALPEVGARVGPWLPFGNAYTFTKTPWFQTFSLWWGPLGAAFYFAAVAAGVFALALVVVTRRDP</sequence>
<feature type="transmembrane region" description="Helical" evidence="1">
    <location>
        <begin position="49"/>
        <end position="69"/>
    </location>
</feature>
<proteinExistence type="predicted"/>
<evidence type="ECO:0000313" key="3">
    <source>
        <dbReference type="Proteomes" id="UP000032221"/>
    </source>
</evidence>
<protein>
    <submittedName>
        <fullName evidence="2">ABC transporter permease</fullName>
    </submittedName>
</protein>
<keyword evidence="3" id="KW-1185">Reference proteome</keyword>
<dbReference type="AlphaFoldDB" id="A0A0D1L9I1"/>
<gene>
    <name evidence="2" type="ORF">TL10_21815</name>
</gene>
<comment type="caution">
    <text evidence="2">The sequence shown here is derived from an EMBL/GenBank/DDBJ whole genome shotgun (WGS) entry which is preliminary data.</text>
</comment>
<feature type="transmembrane region" description="Helical" evidence="1">
    <location>
        <begin position="137"/>
        <end position="158"/>
    </location>
</feature>
<keyword evidence="1" id="KW-1133">Transmembrane helix</keyword>
<reference evidence="2 3" key="1">
    <citation type="submission" date="2015-01" db="EMBL/GenBank/DDBJ databases">
        <title>Genome sequence of Mycobacterium llatzerense and Mycobacterium immunogenum recovered from brain abscess.</title>
        <authorList>
            <person name="Greninger A.L."/>
            <person name="Langelier C."/>
            <person name="Cunningham G."/>
            <person name="Chiu C.Y."/>
            <person name="Miller S."/>
        </authorList>
    </citation>
    <scope>NUCLEOTIDE SEQUENCE [LARGE SCALE GENOMIC DNA]</scope>
    <source>
        <strain evidence="2 3">CLUC14</strain>
    </source>
</reference>
<dbReference type="Proteomes" id="UP000032221">
    <property type="component" value="Unassembled WGS sequence"/>
</dbReference>
<dbReference type="STRING" id="280871.TL10_21815"/>
<feature type="transmembrane region" description="Helical" evidence="1">
    <location>
        <begin position="90"/>
        <end position="117"/>
    </location>
</feature>
<dbReference type="EMBL" id="JXST01000035">
    <property type="protein sequence ID" value="KIU14887.1"/>
    <property type="molecule type" value="Genomic_DNA"/>
</dbReference>
<evidence type="ECO:0000313" key="2">
    <source>
        <dbReference type="EMBL" id="KIU14887.1"/>
    </source>
</evidence>
<keyword evidence="1" id="KW-0472">Membrane</keyword>
<accession>A0A0D1L9I1</accession>
<dbReference type="RefSeq" id="WP_043987296.1">
    <property type="nucleotide sequence ID" value="NZ_JXST01000035.1"/>
</dbReference>
<dbReference type="PATRIC" id="fig|280871.6.peg.4515"/>
<keyword evidence="1" id="KW-0812">Transmembrane</keyword>
<feature type="transmembrane region" description="Helical" evidence="1">
    <location>
        <begin position="165"/>
        <end position="186"/>
    </location>
</feature>
<feature type="transmembrane region" description="Helical" evidence="1">
    <location>
        <begin position="17"/>
        <end position="37"/>
    </location>
</feature>
<evidence type="ECO:0000256" key="1">
    <source>
        <dbReference type="SAM" id="Phobius"/>
    </source>
</evidence>
<feature type="transmembrane region" description="Helical" evidence="1">
    <location>
        <begin position="217"/>
        <end position="242"/>
    </location>
</feature>
<organism evidence="2 3">
    <name type="scientific">Mycolicibacterium llatzerense</name>
    <dbReference type="NCBI Taxonomy" id="280871"/>
    <lineage>
        <taxon>Bacteria</taxon>
        <taxon>Bacillati</taxon>
        <taxon>Actinomycetota</taxon>
        <taxon>Actinomycetes</taxon>
        <taxon>Mycobacteriales</taxon>
        <taxon>Mycobacteriaceae</taxon>
        <taxon>Mycolicibacterium</taxon>
    </lineage>
</organism>
<dbReference type="OrthoDB" id="4336046at2"/>
<name>A0A0D1L9I1_9MYCO</name>